<dbReference type="Pfam" id="PF00400">
    <property type="entry name" value="WD40"/>
    <property type="match status" value="5"/>
</dbReference>
<dbReference type="InterPro" id="IPR036047">
    <property type="entry name" value="F-box-like_dom_sf"/>
</dbReference>
<feature type="region of interest" description="Disordered" evidence="5">
    <location>
        <begin position="685"/>
        <end position="750"/>
    </location>
</feature>
<dbReference type="Gene3D" id="1.20.1280.50">
    <property type="match status" value="1"/>
</dbReference>
<dbReference type="CDD" id="cd00200">
    <property type="entry name" value="WD40"/>
    <property type="match status" value="1"/>
</dbReference>
<keyword evidence="2 4" id="KW-0853">WD repeat</keyword>
<dbReference type="Proteomes" id="UP000799439">
    <property type="component" value="Unassembled WGS sequence"/>
</dbReference>
<dbReference type="InterPro" id="IPR001680">
    <property type="entry name" value="WD40_rpt"/>
</dbReference>
<dbReference type="AlphaFoldDB" id="A0A9P4J3Z0"/>
<keyword evidence="3" id="KW-0677">Repeat</keyword>
<feature type="compositionally biased region" description="Low complexity" evidence="5">
    <location>
        <begin position="708"/>
        <end position="744"/>
    </location>
</feature>
<dbReference type="InterPro" id="IPR036322">
    <property type="entry name" value="WD40_repeat_dom_sf"/>
</dbReference>
<protein>
    <submittedName>
        <fullName evidence="7">WD40 repeat-like protein</fullName>
    </submittedName>
</protein>
<dbReference type="SMART" id="SM00320">
    <property type="entry name" value="WD40"/>
    <property type="match status" value="7"/>
</dbReference>
<dbReference type="SMART" id="SM00256">
    <property type="entry name" value="FBOX"/>
    <property type="match status" value="1"/>
</dbReference>
<feature type="repeat" description="WD" evidence="4">
    <location>
        <begin position="489"/>
        <end position="528"/>
    </location>
</feature>
<feature type="repeat" description="WD" evidence="4">
    <location>
        <begin position="423"/>
        <end position="453"/>
    </location>
</feature>
<dbReference type="SUPFAM" id="SSF81383">
    <property type="entry name" value="F-box domain"/>
    <property type="match status" value="1"/>
</dbReference>
<dbReference type="InterPro" id="IPR019775">
    <property type="entry name" value="WD40_repeat_CS"/>
</dbReference>
<dbReference type="PRINTS" id="PR00320">
    <property type="entry name" value="GPROTEINBRPT"/>
</dbReference>
<evidence type="ECO:0000313" key="8">
    <source>
        <dbReference type="Proteomes" id="UP000799439"/>
    </source>
</evidence>
<accession>A0A9P4J3Z0</accession>
<comment type="caution">
    <text evidence="7">The sequence shown here is derived from an EMBL/GenBank/DDBJ whole genome shotgun (WGS) entry which is preliminary data.</text>
</comment>
<gene>
    <name evidence="7" type="ORF">K461DRAFT_291604</name>
</gene>
<comment type="similarity">
    <text evidence="1">Belongs to the WD repeat MET30/SCONB/SCON-2 family.</text>
</comment>
<evidence type="ECO:0000256" key="4">
    <source>
        <dbReference type="PROSITE-ProRule" id="PRU00221"/>
    </source>
</evidence>
<reference evidence="7" key="1">
    <citation type="journal article" date="2020" name="Stud. Mycol.">
        <title>101 Dothideomycetes genomes: a test case for predicting lifestyles and emergence of pathogens.</title>
        <authorList>
            <person name="Haridas S."/>
            <person name="Albert R."/>
            <person name="Binder M."/>
            <person name="Bloem J."/>
            <person name="Labutti K."/>
            <person name="Salamov A."/>
            <person name="Andreopoulos B."/>
            <person name="Baker S."/>
            <person name="Barry K."/>
            <person name="Bills G."/>
            <person name="Bluhm B."/>
            <person name="Cannon C."/>
            <person name="Castanera R."/>
            <person name="Culley D."/>
            <person name="Daum C."/>
            <person name="Ezra D."/>
            <person name="Gonzalez J."/>
            <person name="Henrissat B."/>
            <person name="Kuo A."/>
            <person name="Liang C."/>
            <person name="Lipzen A."/>
            <person name="Lutzoni F."/>
            <person name="Magnuson J."/>
            <person name="Mondo S."/>
            <person name="Nolan M."/>
            <person name="Ohm R."/>
            <person name="Pangilinan J."/>
            <person name="Park H.-J."/>
            <person name="Ramirez L."/>
            <person name="Alfaro M."/>
            <person name="Sun H."/>
            <person name="Tritt A."/>
            <person name="Yoshinaga Y."/>
            <person name="Zwiers L.-H."/>
            <person name="Turgeon B."/>
            <person name="Goodwin S."/>
            <person name="Spatafora J."/>
            <person name="Crous P."/>
            <person name="Grigoriev I."/>
        </authorList>
    </citation>
    <scope>NUCLEOTIDE SEQUENCE</scope>
    <source>
        <strain evidence="7">CBS 260.36</strain>
    </source>
</reference>
<feature type="region of interest" description="Disordered" evidence="5">
    <location>
        <begin position="182"/>
        <end position="272"/>
    </location>
</feature>
<dbReference type="PROSITE" id="PS00678">
    <property type="entry name" value="WD_REPEATS_1"/>
    <property type="match status" value="1"/>
</dbReference>
<evidence type="ECO:0000256" key="2">
    <source>
        <dbReference type="ARBA" id="ARBA00022574"/>
    </source>
</evidence>
<dbReference type="InterPro" id="IPR001810">
    <property type="entry name" value="F-box_dom"/>
</dbReference>
<feature type="repeat" description="WD" evidence="4">
    <location>
        <begin position="380"/>
        <end position="421"/>
    </location>
</feature>
<sequence>MATIPQHLRPRPDEGYSEALSEPASDVENESSMMVDMVDSEDGVLVESRDIASQGVKMAEMLMKLDADGQKKLFASMISALPLGQRNDLAKASLAAMPTSYLARIVAECDYRLHINPVNKLPFELTEIVMQNLSPTDVVRCSMTSRGFRSRALDSQLWKLFYLQEGWRVDIDAIRNLTHSKNRRKHESSVEVRGSRKRQRDLDQSDVPANDVADTRDWNEQHGTVEADEDQQMTGNESGAGGRSTLADMEGLGSLTPNSSEAPSPREQSHGHQLNEGALQLHDYFTQLVPPISPQLTYTNGSAVSLNWLWLYKQRRRLESNWDAGRYKPFQLPRPEHPEEAHDECVYTIQFSGDYLVSGSRDKTIKVWQLSTQKCLRTLKGQHDQSVLCLQFDPVEDIIVSGGSDSYVVIWRFRDGELIRRMTSAHRESVLNLRFDERYLITCSKDKTIKIWNRKPIMSNDMIIPGMSRGRFPQEDPIMLEPYTELGSLGGHGAAVNAIQIYKDTIVSASGDRTIRMWNIQTGECLKDFSGHSKGIACVQFDGRRVVSGSSDNTVRIFDAATQGEVACLQGHTNLVRTVQARFGDKSVTDEELEKLARETQDRWTRDLDSLARLPSGNMPRDAFAGIHGVSAINTKIPQGGGGNRWSRIVSGSYDETVIIWKKDTNGEWIVNRRLHQDEILASARARAARQRTPVLPHHGHGPPQVPAQPHAGPARAGHAHPQPHAGPAAQPHHVAAPGHPVPGQHNAHPAAHTNLQHANFHRQRLLMPHQQGRVRGGVPVAGAQAPMLVEENNSNRVFKLQFDARRIVCCSQNKTIVGWDFANADKNLEEASKYFAETD</sequence>
<dbReference type="OrthoDB" id="19711at2759"/>
<evidence type="ECO:0000256" key="5">
    <source>
        <dbReference type="SAM" id="MobiDB-lite"/>
    </source>
</evidence>
<evidence type="ECO:0000313" key="7">
    <source>
        <dbReference type="EMBL" id="KAF2154681.1"/>
    </source>
</evidence>
<dbReference type="InterPro" id="IPR015943">
    <property type="entry name" value="WD40/YVTN_repeat-like_dom_sf"/>
</dbReference>
<dbReference type="PANTHER" id="PTHR19848">
    <property type="entry name" value="WD40 REPEAT PROTEIN"/>
    <property type="match status" value="1"/>
</dbReference>
<dbReference type="PROSITE" id="PS50181">
    <property type="entry name" value="FBOX"/>
    <property type="match status" value="1"/>
</dbReference>
<feature type="region of interest" description="Disordered" evidence="5">
    <location>
        <begin position="1"/>
        <end position="29"/>
    </location>
</feature>
<feature type="domain" description="F-box" evidence="6">
    <location>
        <begin position="115"/>
        <end position="161"/>
    </location>
</feature>
<evidence type="ECO:0000256" key="1">
    <source>
        <dbReference type="ARBA" id="ARBA00007968"/>
    </source>
</evidence>
<dbReference type="SUPFAM" id="SSF50978">
    <property type="entry name" value="WD40 repeat-like"/>
    <property type="match status" value="1"/>
</dbReference>
<dbReference type="PROSITE" id="PS50082">
    <property type="entry name" value="WD_REPEATS_2"/>
    <property type="match status" value="5"/>
</dbReference>
<evidence type="ECO:0000256" key="3">
    <source>
        <dbReference type="ARBA" id="ARBA00022737"/>
    </source>
</evidence>
<dbReference type="EMBL" id="ML996083">
    <property type="protein sequence ID" value="KAF2154681.1"/>
    <property type="molecule type" value="Genomic_DNA"/>
</dbReference>
<dbReference type="PANTHER" id="PTHR19848:SF8">
    <property type="entry name" value="F-BOX AND WD REPEAT DOMAIN CONTAINING 7"/>
    <property type="match status" value="1"/>
</dbReference>
<evidence type="ECO:0000259" key="6">
    <source>
        <dbReference type="PROSITE" id="PS50181"/>
    </source>
</evidence>
<dbReference type="Gene3D" id="2.130.10.10">
    <property type="entry name" value="YVTN repeat-like/Quinoprotein amine dehydrogenase"/>
    <property type="match status" value="2"/>
</dbReference>
<dbReference type="Pfam" id="PF12937">
    <property type="entry name" value="F-box-like"/>
    <property type="match status" value="1"/>
</dbReference>
<feature type="repeat" description="WD" evidence="4">
    <location>
        <begin position="529"/>
        <end position="568"/>
    </location>
</feature>
<keyword evidence="8" id="KW-1185">Reference proteome</keyword>
<proteinExistence type="inferred from homology"/>
<dbReference type="InterPro" id="IPR020472">
    <property type="entry name" value="WD40_PAC1"/>
</dbReference>
<feature type="repeat" description="WD" evidence="4">
    <location>
        <begin position="339"/>
        <end position="378"/>
    </location>
</feature>
<organism evidence="7 8">
    <name type="scientific">Myriangium duriaei CBS 260.36</name>
    <dbReference type="NCBI Taxonomy" id="1168546"/>
    <lineage>
        <taxon>Eukaryota</taxon>
        <taxon>Fungi</taxon>
        <taxon>Dikarya</taxon>
        <taxon>Ascomycota</taxon>
        <taxon>Pezizomycotina</taxon>
        <taxon>Dothideomycetes</taxon>
        <taxon>Dothideomycetidae</taxon>
        <taxon>Myriangiales</taxon>
        <taxon>Myriangiaceae</taxon>
        <taxon>Myriangium</taxon>
    </lineage>
</organism>
<feature type="compositionally biased region" description="Basic and acidic residues" evidence="5">
    <location>
        <begin position="213"/>
        <end position="225"/>
    </location>
</feature>
<dbReference type="PROSITE" id="PS50294">
    <property type="entry name" value="WD_REPEATS_REGION"/>
    <property type="match status" value="5"/>
</dbReference>
<name>A0A9P4J3Z0_9PEZI</name>